<dbReference type="STRING" id="1903181.BTN85_0490"/>
<keyword evidence="10" id="KW-1185">Reference proteome</keyword>
<keyword evidence="5" id="KW-0408">Iron</keyword>
<evidence type="ECO:0000259" key="8">
    <source>
        <dbReference type="PROSITE" id="PS51379"/>
    </source>
</evidence>
<evidence type="ECO:0000256" key="6">
    <source>
        <dbReference type="ARBA" id="ARBA00023014"/>
    </source>
</evidence>
<dbReference type="SUPFAM" id="SSF54862">
    <property type="entry name" value="4Fe-4S ferredoxins"/>
    <property type="match status" value="1"/>
</dbReference>
<evidence type="ECO:0000313" key="10">
    <source>
        <dbReference type="Proteomes" id="UP000185744"/>
    </source>
</evidence>
<dbReference type="GO" id="GO:0046872">
    <property type="term" value="F:metal ion binding"/>
    <property type="evidence" value="ECO:0007669"/>
    <property type="project" value="UniProtKB-KW"/>
</dbReference>
<dbReference type="InterPro" id="IPR051555">
    <property type="entry name" value="FDH_Electron_Transfer_Unit"/>
</dbReference>
<keyword evidence="3" id="KW-0479">Metal-binding</keyword>
<dbReference type="GO" id="GO:0051539">
    <property type="term" value="F:4 iron, 4 sulfur cluster binding"/>
    <property type="evidence" value="ECO:0007669"/>
    <property type="project" value="UniProtKB-KW"/>
</dbReference>
<dbReference type="InParanoid" id="A0A1Q6DUM2"/>
<dbReference type="Proteomes" id="UP000185744">
    <property type="component" value="Unassembled WGS sequence"/>
</dbReference>
<protein>
    <submittedName>
        <fullName evidence="9">Fe-S-cluster-containing dehydrogenase component</fullName>
    </submittedName>
</protein>
<reference evidence="9" key="1">
    <citation type="submission" date="2016-12" db="EMBL/GenBank/DDBJ databases">
        <title>Discovery of methanogenic haloarchaea.</title>
        <authorList>
            <person name="Sorokin D.Y."/>
            <person name="Makarova K.S."/>
            <person name="Abbas B."/>
            <person name="Ferrer M."/>
            <person name="Golyshin P.N."/>
        </authorList>
    </citation>
    <scope>NUCLEOTIDE SEQUENCE [LARGE SCALE GENOMIC DNA]</scope>
    <source>
        <strain evidence="9">HMET1</strain>
    </source>
</reference>
<dbReference type="PROSITE" id="PS00198">
    <property type="entry name" value="4FE4S_FER_1"/>
    <property type="match status" value="1"/>
</dbReference>
<dbReference type="GO" id="GO:0016491">
    <property type="term" value="F:oxidoreductase activity"/>
    <property type="evidence" value="ECO:0007669"/>
    <property type="project" value="UniProtKB-ARBA"/>
</dbReference>
<organism evidence="9 10">
    <name type="scientific">Methanohalarchaeum thermophilum</name>
    <dbReference type="NCBI Taxonomy" id="1903181"/>
    <lineage>
        <taxon>Archaea</taxon>
        <taxon>Methanobacteriati</taxon>
        <taxon>Methanobacteriota</taxon>
        <taxon>Methanonatronarchaeia</taxon>
        <taxon>Methanonatronarchaeales</taxon>
        <taxon>Methanonatronarchaeaceae</taxon>
        <taxon>Candidatus Methanohalarchaeum</taxon>
    </lineage>
</organism>
<dbReference type="EMBL" id="MSDW01000001">
    <property type="protein sequence ID" value="OKY78012.1"/>
    <property type="molecule type" value="Genomic_DNA"/>
</dbReference>
<gene>
    <name evidence="9" type="ORF">BTN85_0490</name>
</gene>
<dbReference type="PROSITE" id="PS51379">
    <property type="entry name" value="4FE4S_FER_2"/>
    <property type="match status" value="2"/>
</dbReference>
<dbReference type="PANTHER" id="PTHR43545">
    <property type="entry name" value="FORMATE DEHYDROGENASE, NITRATE-INDUCIBLE, IRON-SULFUR SUBUNIT"/>
    <property type="match status" value="1"/>
</dbReference>
<keyword evidence="2" id="KW-0004">4Fe-4S</keyword>
<comment type="caution">
    <text evidence="9">The sequence shown here is derived from an EMBL/GenBank/DDBJ whole genome shotgun (WGS) entry which is preliminary data.</text>
</comment>
<evidence type="ECO:0000256" key="7">
    <source>
        <dbReference type="SAM" id="Phobius"/>
    </source>
</evidence>
<sequence length="317" mass="35346">MSKKYSRRDFIKGSVLTTAGAFGLTSISLAEAQEEVDGPLLVINPSECKGCDVCLAACEDYHQNYYEGWGDDKPGTYYSEVLGINENEIKRRRNIKNGERTNEFDWSPPGNLPHRGKQFYLPIQCMHCNDAPCEDACLGNAISTTDKGKVVIDHESCIGCLSCVSACPFSRGKYQTIKYSMQEKKVFKCDMCERRLEDGKNKPACVEICPTDAKLYGPGSEMLEEALKIAEDVNGAVLYPEETSVLFILDESQVELLSELNLMEEEYPNGRLKASVLNYSNYGFIPLLLGFLGFTFVYKSKKTENIVKASNEGEENG</sequence>
<accession>A0A1Q6DUM2</accession>
<feature type="transmembrane region" description="Helical" evidence="7">
    <location>
        <begin position="279"/>
        <end position="298"/>
    </location>
</feature>
<dbReference type="InterPro" id="IPR006311">
    <property type="entry name" value="TAT_signal"/>
</dbReference>
<dbReference type="InterPro" id="IPR017900">
    <property type="entry name" value="4Fe4S_Fe_S_CS"/>
</dbReference>
<comment type="subcellular location">
    <subcellularLocation>
        <location evidence="1">Cell envelope</location>
    </subcellularLocation>
</comment>
<evidence type="ECO:0000256" key="5">
    <source>
        <dbReference type="ARBA" id="ARBA00023004"/>
    </source>
</evidence>
<keyword evidence="7" id="KW-0472">Membrane</keyword>
<dbReference type="PROSITE" id="PS51318">
    <property type="entry name" value="TAT"/>
    <property type="match status" value="1"/>
</dbReference>
<keyword evidence="7" id="KW-1133">Transmembrane helix</keyword>
<keyword evidence="4" id="KW-0677">Repeat</keyword>
<evidence type="ECO:0000313" key="9">
    <source>
        <dbReference type="EMBL" id="OKY78012.1"/>
    </source>
</evidence>
<dbReference type="Pfam" id="PF13247">
    <property type="entry name" value="Fer4_11"/>
    <property type="match status" value="1"/>
</dbReference>
<feature type="domain" description="4Fe-4S ferredoxin-type" evidence="8">
    <location>
        <begin position="148"/>
        <end position="177"/>
    </location>
</feature>
<proteinExistence type="predicted"/>
<dbReference type="AlphaFoldDB" id="A0A1Q6DUM2"/>
<dbReference type="PANTHER" id="PTHR43545:SF4">
    <property type="entry name" value="IRON-SULFUR PROTEIN"/>
    <property type="match status" value="1"/>
</dbReference>
<name>A0A1Q6DUM2_METT1</name>
<keyword evidence="7" id="KW-0812">Transmembrane</keyword>
<keyword evidence="6" id="KW-0411">Iron-sulfur</keyword>
<evidence type="ECO:0000256" key="4">
    <source>
        <dbReference type="ARBA" id="ARBA00022737"/>
    </source>
</evidence>
<feature type="domain" description="4Fe-4S ferredoxin-type" evidence="8">
    <location>
        <begin position="39"/>
        <end position="68"/>
    </location>
</feature>
<evidence type="ECO:0000256" key="1">
    <source>
        <dbReference type="ARBA" id="ARBA00004196"/>
    </source>
</evidence>
<dbReference type="InterPro" id="IPR017896">
    <property type="entry name" value="4Fe4S_Fe-S-bd"/>
</dbReference>
<evidence type="ECO:0000256" key="3">
    <source>
        <dbReference type="ARBA" id="ARBA00022723"/>
    </source>
</evidence>
<dbReference type="Gene3D" id="3.30.70.20">
    <property type="match status" value="2"/>
</dbReference>
<evidence type="ECO:0000256" key="2">
    <source>
        <dbReference type="ARBA" id="ARBA00022485"/>
    </source>
</evidence>